<name>A0A074W7F0_AURM1</name>
<protein>
    <submittedName>
        <fullName evidence="2">Uncharacterized protein</fullName>
    </submittedName>
</protein>
<dbReference type="Proteomes" id="UP000030672">
    <property type="component" value="Unassembled WGS sequence"/>
</dbReference>
<dbReference type="HOGENOM" id="CLU_700158_0_0_1"/>
<proteinExistence type="predicted"/>
<keyword evidence="3" id="KW-1185">Reference proteome</keyword>
<dbReference type="GeneID" id="63913001"/>
<accession>A0A074W7F0</accession>
<dbReference type="AlphaFoldDB" id="A0A074W7F0"/>
<organism evidence="2 3">
    <name type="scientific">Aureobasidium melanogenum (strain CBS 110374)</name>
    <name type="common">Aureobasidium pullulans var. melanogenum</name>
    <dbReference type="NCBI Taxonomy" id="1043003"/>
    <lineage>
        <taxon>Eukaryota</taxon>
        <taxon>Fungi</taxon>
        <taxon>Dikarya</taxon>
        <taxon>Ascomycota</taxon>
        <taxon>Pezizomycotina</taxon>
        <taxon>Dothideomycetes</taxon>
        <taxon>Dothideomycetidae</taxon>
        <taxon>Dothideales</taxon>
        <taxon>Saccotheciaceae</taxon>
        <taxon>Aureobasidium</taxon>
    </lineage>
</organism>
<reference evidence="2 3" key="1">
    <citation type="journal article" date="2014" name="BMC Genomics">
        <title>Genome sequencing of four Aureobasidium pullulans varieties: biotechnological potential, stress tolerance, and description of new species.</title>
        <authorList>
            <person name="Gostin Ar C."/>
            <person name="Ohm R.A."/>
            <person name="Kogej T."/>
            <person name="Sonjak S."/>
            <person name="Turk M."/>
            <person name="Zajc J."/>
            <person name="Zalar P."/>
            <person name="Grube M."/>
            <person name="Sun H."/>
            <person name="Han J."/>
            <person name="Sharma A."/>
            <person name="Chiniquy J."/>
            <person name="Ngan C.Y."/>
            <person name="Lipzen A."/>
            <person name="Barry K."/>
            <person name="Grigoriev I.V."/>
            <person name="Gunde-Cimerman N."/>
        </authorList>
    </citation>
    <scope>NUCLEOTIDE SEQUENCE [LARGE SCALE GENOMIC DNA]</scope>
    <source>
        <strain evidence="2 3">CBS 110374</strain>
    </source>
</reference>
<sequence>MAPKSTRHHDTTSGLSWNETIISTASKPLSSQIYDFLHRSVGVPPPLCSMNERGMGVDALESMALRCLLNNLAMLEVQSLEGVPEVWLKRLWEEIQRNNLQSLHLWQIFTKVSPSSPPTPTYRTTTHNHLPLALLSPSISAPPAIYLTSLTLISTIADYNTSIHILPSLPNLVSLHINGSSSSTAQTSMITDDTMRLWNKKARNGTAFPCLRYLVLRFQLGVTELSLRELDGFGALEMMVTSRCGVCVKQGKKIAKDKGWKMTSKAFYAHASTSLETKPSGRNFVDLVDEYITTVLTSSSSSPSPPLSLIQLGRQPPNASTNILFSTSELECWVQDTEKTKTIETERRKRIQEKEEEKQENGKKRRRIKDAKKRNLLELLEGM</sequence>
<gene>
    <name evidence="2" type="ORF">M437DRAFT_37432</name>
</gene>
<evidence type="ECO:0000313" key="2">
    <source>
        <dbReference type="EMBL" id="KEQ67499.1"/>
    </source>
</evidence>
<dbReference type="RefSeq" id="XP_040884522.1">
    <property type="nucleotide sequence ID" value="XM_041019628.1"/>
</dbReference>
<feature type="compositionally biased region" description="Basic and acidic residues" evidence="1">
    <location>
        <begin position="350"/>
        <end position="362"/>
    </location>
</feature>
<dbReference type="EMBL" id="KL584824">
    <property type="protein sequence ID" value="KEQ67499.1"/>
    <property type="molecule type" value="Genomic_DNA"/>
</dbReference>
<evidence type="ECO:0000256" key="1">
    <source>
        <dbReference type="SAM" id="MobiDB-lite"/>
    </source>
</evidence>
<evidence type="ECO:0000313" key="3">
    <source>
        <dbReference type="Proteomes" id="UP000030672"/>
    </source>
</evidence>
<feature type="region of interest" description="Disordered" evidence="1">
    <location>
        <begin position="350"/>
        <end position="371"/>
    </location>
</feature>